<dbReference type="EMBL" id="JACONZ010000002">
    <property type="protein sequence ID" value="MBC5581000.1"/>
    <property type="molecule type" value="Genomic_DNA"/>
</dbReference>
<dbReference type="InterPro" id="IPR010982">
    <property type="entry name" value="Lambda_DNA-bd_dom_sf"/>
</dbReference>
<evidence type="ECO:0000313" key="4">
    <source>
        <dbReference type="EMBL" id="MBC5581000.1"/>
    </source>
</evidence>
<dbReference type="PANTHER" id="PTHR46558">
    <property type="entry name" value="TRACRIPTIONAL REGULATORY PROTEIN-RELATED-RELATED"/>
    <property type="match status" value="1"/>
</dbReference>
<dbReference type="Pfam" id="PF01381">
    <property type="entry name" value="HTH_3"/>
    <property type="match status" value="1"/>
</dbReference>
<feature type="transmembrane region" description="Helical" evidence="2">
    <location>
        <begin position="134"/>
        <end position="157"/>
    </location>
</feature>
<dbReference type="AlphaFoldDB" id="A0A923L0S3"/>
<accession>A0A923L0S3</accession>
<dbReference type="InterPro" id="IPR001387">
    <property type="entry name" value="Cro/C1-type_HTH"/>
</dbReference>
<feature type="domain" description="HTH cro/C1-type" evidence="3">
    <location>
        <begin position="10"/>
        <end position="61"/>
    </location>
</feature>
<evidence type="ECO:0000313" key="5">
    <source>
        <dbReference type="Proteomes" id="UP000659630"/>
    </source>
</evidence>
<dbReference type="SMART" id="SM00530">
    <property type="entry name" value="HTH_XRE"/>
    <property type="match status" value="1"/>
</dbReference>
<dbReference type="PANTHER" id="PTHR46558:SF4">
    <property type="entry name" value="DNA-BIDING PHAGE PROTEIN"/>
    <property type="match status" value="1"/>
</dbReference>
<dbReference type="PROSITE" id="PS50943">
    <property type="entry name" value="HTH_CROC1"/>
    <property type="match status" value="1"/>
</dbReference>
<organism evidence="4 5">
    <name type="scientific">Anaerofilum hominis</name>
    <dbReference type="NCBI Taxonomy" id="2763016"/>
    <lineage>
        <taxon>Bacteria</taxon>
        <taxon>Bacillati</taxon>
        <taxon>Bacillota</taxon>
        <taxon>Clostridia</taxon>
        <taxon>Eubacteriales</taxon>
        <taxon>Oscillospiraceae</taxon>
        <taxon>Anaerofilum</taxon>
    </lineage>
</organism>
<dbReference type="CDD" id="cd00093">
    <property type="entry name" value="HTH_XRE"/>
    <property type="match status" value="1"/>
</dbReference>
<keyword evidence="2" id="KW-0472">Membrane</keyword>
<reference evidence="4" key="1">
    <citation type="submission" date="2020-08" db="EMBL/GenBank/DDBJ databases">
        <title>Genome public.</title>
        <authorList>
            <person name="Liu C."/>
            <person name="Sun Q."/>
        </authorList>
    </citation>
    <scope>NUCLEOTIDE SEQUENCE</scope>
    <source>
        <strain evidence="4">BX8</strain>
    </source>
</reference>
<evidence type="ECO:0000259" key="3">
    <source>
        <dbReference type="PROSITE" id="PS50943"/>
    </source>
</evidence>
<dbReference type="GO" id="GO:0003677">
    <property type="term" value="F:DNA binding"/>
    <property type="evidence" value="ECO:0007669"/>
    <property type="project" value="UniProtKB-KW"/>
</dbReference>
<evidence type="ECO:0000256" key="1">
    <source>
        <dbReference type="ARBA" id="ARBA00023125"/>
    </source>
</evidence>
<evidence type="ECO:0000256" key="2">
    <source>
        <dbReference type="SAM" id="Phobius"/>
    </source>
</evidence>
<keyword evidence="2" id="KW-1133">Transmembrane helix</keyword>
<dbReference type="Gene3D" id="1.10.260.40">
    <property type="entry name" value="lambda repressor-like DNA-binding domains"/>
    <property type="match status" value="1"/>
</dbReference>
<dbReference type="SUPFAM" id="SSF47413">
    <property type="entry name" value="lambda repressor-like DNA-binding domains"/>
    <property type="match status" value="1"/>
</dbReference>
<keyword evidence="5" id="KW-1185">Reference proteome</keyword>
<proteinExistence type="predicted"/>
<dbReference type="RefSeq" id="WP_186887375.1">
    <property type="nucleotide sequence ID" value="NZ_JACONZ010000002.1"/>
</dbReference>
<sequence>MEFSEHLVCLRRARGWSQEQLADYVGVSRQAVSKWESGRSTPDLDKLLALSGLFGISLDALVRGEEEGPGGASAAPDACDTQPAQGERVVYVVQDDHWEYRSKRTLFGVPLVHINCGRGLRVARGIVAVGNFSLGLVSVGCFSAGLFSFGAISLGLLLSLGGVAAGCLAFGGVAVGVVALGACAVGVYAAGAAAAASSVAVGAAASAPVAVGVEARGLHALSGADQLTRAEVRAFLAQWAPGLWKPLRDLLTLFLF</sequence>
<protein>
    <submittedName>
        <fullName evidence="4">Helix-turn-helix transcriptional regulator</fullName>
    </submittedName>
</protein>
<keyword evidence="2" id="KW-0812">Transmembrane</keyword>
<name>A0A923L0S3_9FIRM</name>
<dbReference type="Proteomes" id="UP000659630">
    <property type="component" value="Unassembled WGS sequence"/>
</dbReference>
<keyword evidence="1" id="KW-0238">DNA-binding</keyword>
<feature type="transmembrane region" description="Helical" evidence="2">
    <location>
        <begin position="163"/>
        <end position="189"/>
    </location>
</feature>
<comment type="caution">
    <text evidence="4">The sequence shown here is derived from an EMBL/GenBank/DDBJ whole genome shotgun (WGS) entry which is preliminary data.</text>
</comment>
<gene>
    <name evidence="4" type="ORF">H8S23_05735</name>
</gene>